<keyword evidence="1" id="KW-1133">Transmembrane helix</keyword>
<evidence type="ECO:0000313" key="2">
    <source>
        <dbReference type="EMBL" id="REG27162.1"/>
    </source>
</evidence>
<sequence length="379" mass="42550">MAQSHNPLEQGLVTEEVISKLKTLLRPVVDESLWAKVEEIHSQLVLIDARDRDNAHRELLQRCRDRLGKAMVCLKSRGFLWWENNSLFWRLIHQVEEELILVMPIEMLRARLPQIINAFSRNIMDCRLRALWLGENSLADTGPKTGKFVQIESAIGGNEEAVHLQARHDIREVLTLTNEKSDDTFRQLILNVFMTNLNAICLLFSMAVVVVLTVNARGWSQLTIGWVTPSVVGDDVARWPLLRQTLALFLLGAVGVFAASMVSRQEFPFSKGPVRRYFVYYLFSKPVFGGFAAILMWFVVQSGLLIGVGHEAGASDSSSPQVDSFFRIGSNESATYVYALLALAAGFSAERLVVAVLGRILKRFEPTGGRFKGDGEMER</sequence>
<evidence type="ECO:0000256" key="1">
    <source>
        <dbReference type="SAM" id="Phobius"/>
    </source>
</evidence>
<protein>
    <submittedName>
        <fullName evidence="2">Uncharacterized protein</fullName>
    </submittedName>
</protein>
<dbReference type="Proteomes" id="UP000256345">
    <property type="component" value="Unassembled WGS sequence"/>
</dbReference>
<reference evidence="2 3" key="1">
    <citation type="submission" date="2018-08" db="EMBL/GenBank/DDBJ databases">
        <title>Genomic Encyclopedia of Archaeal and Bacterial Type Strains, Phase II (KMG-II): from individual species to whole genera.</title>
        <authorList>
            <person name="Goeker M."/>
        </authorList>
    </citation>
    <scope>NUCLEOTIDE SEQUENCE [LARGE SCALE GENOMIC DNA]</scope>
    <source>
        <strain evidence="2 3">DSM 2261</strain>
    </source>
</reference>
<comment type="caution">
    <text evidence="2">The sequence shown here is derived from an EMBL/GenBank/DDBJ whole genome shotgun (WGS) entry which is preliminary data.</text>
</comment>
<feature type="transmembrane region" description="Helical" evidence="1">
    <location>
        <begin position="188"/>
        <end position="212"/>
    </location>
</feature>
<feature type="transmembrane region" description="Helical" evidence="1">
    <location>
        <begin position="279"/>
        <end position="300"/>
    </location>
</feature>
<keyword evidence="1" id="KW-0472">Membrane</keyword>
<dbReference type="RefSeq" id="WP_147333077.1">
    <property type="nucleotide sequence ID" value="NZ_CP011509.1"/>
</dbReference>
<keyword evidence="3" id="KW-1185">Reference proteome</keyword>
<organism evidence="2 3">
    <name type="scientific">Archangium gephyra</name>
    <dbReference type="NCBI Taxonomy" id="48"/>
    <lineage>
        <taxon>Bacteria</taxon>
        <taxon>Pseudomonadati</taxon>
        <taxon>Myxococcota</taxon>
        <taxon>Myxococcia</taxon>
        <taxon>Myxococcales</taxon>
        <taxon>Cystobacterineae</taxon>
        <taxon>Archangiaceae</taxon>
        <taxon>Archangium</taxon>
    </lineage>
</organism>
<keyword evidence="1" id="KW-0812">Transmembrane</keyword>
<name>A0ABX9JU92_9BACT</name>
<evidence type="ECO:0000313" key="3">
    <source>
        <dbReference type="Proteomes" id="UP000256345"/>
    </source>
</evidence>
<feature type="transmembrane region" description="Helical" evidence="1">
    <location>
        <begin position="336"/>
        <end position="361"/>
    </location>
</feature>
<feature type="transmembrane region" description="Helical" evidence="1">
    <location>
        <begin position="241"/>
        <end position="259"/>
    </location>
</feature>
<gene>
    <name evidence="2" type="ORF">ATI61_110169</name>
</gene>
<proteinExistence type="predicted"/>
<accession>A0ABX9JU92</accession>
<dbReference type="EMBL" id="QUMU01000010">
    <property type="protein sequence ID" value="REG27162.1"/>
    <property type="molecule type" value="Genomic_DNA"/>
</dbReference>